<protein>
    <submittedName>
        <fullName evidence="2">Uncharacterized protein</fullName>
    </submittedName>
</protein>
<accession>A0ABN9WG05</accession>
<feature type="compositionally biased region" description="Basic and acidic residues" evidence="1">
    <location>
        <begin position="1"/>
        <end position="14"/>
    </location>
</feature>
<proteinExistence type="predicted"/>
<organism evidence="2 3">
    <name type="scientific">Prorocentrum cordatum</name>
    <dbReference type="NCBI Taxonomy" id="2364126"/>
    <lineage>
        <taxon>Eukaryota</taxon>
        <taxon>Sar</taxon>
        <taxon>Alveolata</taxon>
        <taxon>Dinophyceae</taxon>
        <taxon>Prorocentrales</taxon>
        <taxon>Prorocentraceae</taxon>
        <taxon>Prorocentrum</taxon>
    </lineage>
</organism>
<name>A0ABN9WG05_9DINO</name>
<sequence>MEERAMTVQRDRPYEGGAGGPEPSVVGLGLAVDLDESGVKRRMFGRLVYSESNECTGKDEPSIVHWARKRHGRGHWWHDAPATQPAGPDECEPGLVAAATAGATSLWWWSSSSSTSSSSAYPG</sequence>
<comment type="caution">
    <text evidence="2">The sequence shown here is derived from an EMBL/GenBank/DDBJ whole genome shotgun (WGS) entry which is preliminary data.</text>
</comment>
<reference evidence="2" key="1">
    <citation type="submission" date="2023-10" db="EMBL/GenBank/DDBJ databases">
        <authorList>
            <person name="Chen Y."/>
            <person name="Shah S."/>
            <person name="Dougan E. K."/>
            <person name="Thang M."/>
            <person name="Chan C."/>
        </authorList>
    </citation>
    <scope>NUCLEOTIDE SEQUENCE [LARGE SCALE GENOMIC DNA]</scope>
</reference>
<dbReference type="Proteomes" id="UP001189429">
    <property type="component" value="Unassembled WGS sequence"/>
</dbReference>
<evidence type="ECO:0000256" key="1">
    <source>
        <dbReference type="SAM" id="MobiDB-lite"/>
    </source>
</evidence>
<keyword evidence="3" id="KW-1185">Reference proteome</keyword>
<feature type="region of interest" description="Disordered" evidence="1">
    <location>
        <begin position="1"/>
        <end position="24"/>
    </location>
</feature>
<evidence type="ECO:0000313" key="3">
    <source>
        <dbReference type="Proteomes" id="UP001189429"/>
    </source>
</evidence>
<evidence type="ECO:0000313" key="2">
    <source>
        <dbReference type="EMBL" id="CAK0885342.1"/>
    </source>
</evidence>
<gene>
    <name evidence="2" type="ORF">PCOR1329_LOCUS66974</name>
</gene>
<dbReference type="EMBL" id="CAUYUJ010018656">
    <property type="protein sequence ID" value="CAK0885342.1"/>
    <property type="molecule type" value="Genomic_DNA"/>
</dbReference>